<dbReference type="GO" id="GO:0004519">
    <property type="term" value="F:endonuclease activity"/>
    <property type="evidence" value="ECO:0007669"/>
    <property type="project" value="UniProtKB-KW"/>
</dbReference>
<organism evidence="3 4">
    <name type="scientific">Fredinandcohnia salidurans</name>
    <dbReference type="NCBI Taxonomy" id="2595041"/>
    <lineage>
        <taxon>Bacteria</taxon>
        <taxon>Bacillati</taxon>
        <taxon>Bacillota</taxon>
        <taxon>Bacilli</taxon>
        <taxon>Bacillales</taxon>
        <taxon>Bacillaceae</taxon>
        <taxon>Fredinandcohnia</taxon>
    </lineage>
</organism>
<proteinExistence type="predicted"/>
<feature type="domain" description="TRASH" evidence="2">
    <location>
        <begin position="145"/>
        <end position="177"/>
    </location>
</feature>
<keyword evidence="3" id="KW-0255">Endonuclease</keyword>
<keyword evidence="3" id="KW-0378">Hydrolase</keyword>
<dbReference type="CDD" id="cd00085">
    <property type="entry name" value="HNHc"/>
    <property type="match status" value="1"/>
</dbReference>
<name>A0ABW4MHB4_9BACI</name>
<accession>A0ABW4MHB4</accession>
<protein>
    <submittedName>
        <fullName evidence="3">HNH endonuclease</fullName>
    </submittedName>
</protein>
<evidence type="ECO:0000313" key="4">
    <source>
        <dbReference type="Proteomes" id="UP001597227"/>
    </source>
</evidence>
<feature type="domain" description="TRASH" evidence="2">
    <location>
        <begin position="5"/>
        <end position="37"/>
    </location>
</feature>
<keyword evidence="4" id="KW-1185">Reference proteome</keyword>
<dbReference type="SMART" id="SM00746">
    <property type="entry name" value="TRASH"/>
    <property type="match status" value="4"/>
</dbReference>
<evidence type="ECO:0000259" key="2">
    <source>
        <dbReference type="SMART" id="SM00746"/>
    </source>
</evidence>
<evidence type="ECO:0000313" key="3">
    <source>
        <dbReference type="EMBL" id="MFD1777133.1"/>
    </source>
</evidence>
<dbReference type="PANTHER" id="PTHR41286:SF1">
    <property type="entry name" value="HNH NUCLEASE YAJD-RELATED"/>
    <property type="match status" value="1"/>
</dbReference>
<dbReference type="InterPro" id="IPR011017">
    <property type="entry name" value="TRASH_dom"/>
</dbReference>
<feature type="domain" description="TRASH" evidence="2">
    <location>
        <begin position="52"/>
        <end position="84"/>
    </location>
</feature>
<feature type="domain" description="HNH nuclease" evidence="1">
    <location>
        <begin position="202"/>
        <end position="263"/>
    </location>
</feature>
<dbReference type="SMART" id="SM00507">
    <property type="entry name" value="HNHc"/>
    <property type="match status" value="1"/>
</dbReference>
<dbReference type="EMBL" id="JBHUEK010000004">
    <property type="protein sequence ID" value="MFD1777133.1"/>
    <property type="molecule type" value="Genomic_DNA"/>
</dbReference>
<sequence length="270" mass="31588">MIKKCLNCKKDINVKPSQFERKKYCSRKCKAEFQSKNPKAFAHLSKKLLIHCDNCGNQLHRKPSIIFAKNFCNRECKHEHQRKMGHKINQHLINKVEKTCKGCGKTYSVIKSRENTSKFCSKNCLGKANGERGKVQYRKRIIVYCTNCGNRIEKKPSVIKKWNFCNESCMAKYYEKSKAFSGSNSATWQGGEIDYYGPNWRSQRRKARKRDNYTCQDCGKTEEQVGHELSIHHIIPFREFNGDWKSANMLSNLVSLCEYPCHRKRHSKKN</sequence>
<dbReference type="Proteomes" id="UP001597227">
    <property type="component" value="Unassembled WGS sequence"/>
</dbReference>
<evidence type="ECO:0000259" key="1">
    <source>
        <dbReference type="SMART" id="SM00507"/>
    </source>
</evidence>
<dbReference type="RefSeq" id="WP_388034392.1">
    <property type="nucleotide sequence ID" value="NZ_JBHUEK010000004.1"/>
</dbReference>
<reference evidence="4" key="1">
    <citation type="journal article" date="2019" name="Int. J. Syst. Evol. Microbiol.">
        <title>The Global Catalogue of Microorganisms (GCM) 10K type strain sequencing project: providing services to taxonomists for standard genome sequencing and annotation.</title>
        <authorList>
            <consortium name="The Broad Institute Genomics Platform"/>
            <consortium name="The Broad Institute Genome Sequencing Center for Infectious Disease"/>
            <person name="Wu L."/>
            <person name="Ma J."/>
        </authorList>
    </citation>
    <scope>NUCLEOTIDE SEQUENCE [LARGE SCALE GENOMIC DNA]</scope>
    <source>
        <strain evidence="4">CCUG 15531</strain>
    </source>
</reference>
<keyword evidence="3" id="KW-0540">Nuclease</keyword>
<gene>
    <name evidence="3" type="ORF">ACFSFW_00380</name>
</gene>
<feature type="domain" description="TRASH" evidence="2">
    <location>
        <begin position="100"/>
        <end position="132"/>
    </location>
</feature>
<comment type="caution">
    <text evidence="3">The sequence shown here is derived from an EMBL/GenBank/DDBJ whole genome shotgun (WGS) entry which is preliminary data.</text>
</comment>
<dbReference type="InterPro" id="IPR003615">
    <property type="entry name" value="HNH_nuc"/>
</dbReference>
<dbReference type="PANTHER" id="PTHR41286">
    <property type="entry name" value="HNH NUCLEASE YAJD-RELATED"/>
    <property type="match status" value="1"/>
</dbReference>